<reference evidence="4 5" key="1">
    <citation type="submission" date="2017-08" db="EMBL/GenBank/DDBJ databases">
        <title>Infants hospitalized years apart are colonized by the same room-sourced microbial strains.</title>
        <authorList>
            <person name="Brooks B."/>
            <person name="Olm M.R."/>
            <person name="Firek B.A."/>
            <person name="Baker R."/>
            <person name="Thomas B.C."/>
            <person name="Morowitz M.J."/>
            <person name="Banfield J.F."/>
        </authorList>
    </citation>
    <scope>NUCLEOTIDE SEQUENCE [LARGE SCALE GENOMIC DNA]</scope>
    <source>
        <strain evidence="4">S2_003_000_R2_14</strain>
    </source>
</reference>
<keyword evidence="1 2" id="KW-0732">Signal</keyword>
<dbReference type="InterPro" id="IPR013783">
    <property type="entry name" value="Ig-like_fold"/>
</dbReference>
<feature type="domain" description="IPT/TIG" evidence="3">
    <location>
        <begin position="387"/>
        <end position="496"/>
    </location>
</feature>
<proteinExistence type="predicted"/>
<dbReference type="SUPFAM" id="SSF81296">
    <property type="entry name" value="E set domains"/>
    <property type="match status" value="6"/>
</dbReference>
<dbReference type="PANTHER" id="PTHR46769">
    <property type="entry name" value="POLYCYSTIC KIDNEY AND HEPATIC DISEASE 1 (AUTOSOMAL RECESSIVE)-LIKE 1"/>
    <property type="match status" value="1"/>
</dbReference>
<dbReference type="Proteomes" id="UP000249061">
    <property type="component" value="Unassembled WGS sequence"/>
</dbReference>
<organism evidence="4 5">
    <name type="scientific">Archangium gephyra</name>
    <dbReference type="NCBI Taxonomy" id="48"/>
    <lineage>
        <taxon>Bacteria</taxon>
        <taxon>Pseudomonadati</taxon>
        <taxon>Myxococcota</taxon>
        <taxon>Myxococcia</taxon>
        <taxon>Myxococcales</taxon>
        <taxon>Cystobacterineae</taxon>
        <taxon>Archangiaceae</taxon>
        <taxon>Archangium</taxon>
    </lineage>
</organism>
<dbReference type="Gene3D" id="2.60.40.10">
    <property type="entry name" value="Immunoglobulins"/>
    <property type="match status" value="6"/>
</dbReference>
<evidence type="ECO:0000256" key="1">
    <source>
        <dbReference type="ARBA" id="ARBA00022729"/>
    </source>
</evidence>
<accession>A0A2W5VS94</accession>
<name>A0A2W5VS94_9BACT</name>
<evidence type="ECO:0000313" key="5">
    <source>
        <dbReference type="Proteomes" id="UP000249061"/>
    </source>
</evidence>
<feature type="signal peptide" evidence="2">
    <location>
        <begin position="1"/>
        <end position="18"/>
    </location>
</feature>
<dbReference type="PROSITE" id="PS51257">
    <property type="entry name" value="PROKAR_LIPOPROTEIN"/>
    <property type="match status" value="1"/>
</dbReference>
<feature type="chain" id="PRO_5016165848" description="IPT/TIG domain-containing protein" evidence="2">
    <location>
        <begin position="19"/>
        <end position="1033"/>
    </location>
</feature>
<protein>
    <recommendedName>
        <fullName evidence="3">IPT/TIG domain-containing protein</fullName>
    </recommendedName>
</protein>
<evidence type="ECO:0000256" key="2">
    <source>
        <dbReference type="SAM" id="SignalP"/>
    </source>
</evidence>
<gene>
    <name evidence="4" type="ORF">DI536_01300</name>
</gene>
<dbReference type="PANTHER" id="PTHR46769:SF2">
    <property type="entry name" value="FIBROCYSTIN-L ISOFORM 2 PRECURSOR-RELATED"/>
    <property type="match status" value="1"/>
</dbReference>
<feature type="domain" description="IPT/TIG" evidence="3">
    <location>
        <begin position="62"/>
        <end position="155"/>
    </location>
</feature>
<dbReference type="CDD" id="cd00102">
    <property type="entry name" value="IPT"/>
    <property type="match status" value="4"/>
</dbReference>
<feature type="domain" description="IPT/TIG" evidence="3">
    <location>
        <begin position="157"/>
        <end position="240"/>
    </location>
</feature>
<evidence type="ECO:0000313" key="4">
    <source>
        <dbReference type="EMBL" id="PZR18544.1"/>
    </source>
</evidence>
<sequence length="1033" mass="106368">MRTSLSPLFLAALALALAGCPRPQPRPDGGVVDAGPQVEDAGFDAGVDPVDAGTEDAGPPPELKITRLLPPRGATAGGTPVLLEGSGFLRDFAGTGSQARPLSTLRIGGNQVQDFQIIDDNTIEFRTPPGATGGASVTMQNPNGDYLCNNCFTYFDELVVTTFSPREGPLAGGNEVTLNGNGFTNDTQVNFGAFSSPKVTFVSATEVKAVVPRGVAAGPVDLVVYNKNGASNQRRAYAYLPDVRITSISPVTGAVAGGTTVTLNGTGFTGATAVTFGANAGANLTVVSDARLTVESPAGTAGAVDVTVTSPGGTWTTRRGFSYVDTAGSFAVFALTPHVVRAGETVTLTGQALDSGALNVTVGGVAATVGARTFSTAEVTVPARGAAPRISDVVVSGGSSATLTGGATWRVSLTSATPNSGPVAGGTAVSVVGAAIPSSAEVVVGTFAAPSVTVGSETALSLTTPAGSGGAASDLRVVDATDRENDAVLEDAFTFREPLSIGRVQPERGAIAGNTLVTVLGSGFGESMLIRFGANVAKDFKFIDSHTVTCRTPKASVGVVDVKVERLGESDTLPGGFSYFDPRSISGGLSGGPMVGTLNVTVLESTQGSYGAPVPNAKVMIGLDPTTPFQGVTDHRGQITFSDTTLVKAELVTVFKDFYESATVTGVNAENLTVFIARTGGGEPGSGGGQMGVPASMISGRVAGFKAPRALMPGESLEARVFVAQTSLYEGPPFGNLRDRSQEKWRIAQEGGEYLVYTGAGLRAVYAVLGISRGALFTPVAMGVRRGVTTSADNPATGRDIIIDTQLDLTVPITIDSPLTFEGVLGPEPGVNRVYAWLELGAEGFIPNPNNTNTGMNGNGSLVSSAGTTLSFPHFPRLDGSNFIFLNESSGSLAYPVSYYFRRQPGNLATGVTIGPLLPAPNITAPLTTFTGTVSWTMAPGPSPDLHHVQILRPTPTGNVPVWSIVLPGTETQVVVPQAAVDKLNREEQGNQLLVVIYSSRSPRFAYNQWTYDSLSGLTWSSYTLAVSNGFTP</sequence>
<dbReference type="EMBL" id="QFQP01000001">
    <property type="protein sequence ID" value="PZR18544.1"/>
    <property type="molecule type" value="Genomic_DNA"/>
</dbReference>
<dbReference type="Pfam" id="PF01833">
    <property type="entry name" value="TIG"/>
    <property type="match status" value="5"/>
</dbReference>
<dbReference type="AlphaFoldDB" id="A0A2W5VS94"/>
<comment type="caution">
    <text evidence="4">The sequence shown here is derived from an EMBL/GenBank/DDBJ whole genome shotgun (WGS) entry which is preliminary data.</text>
</comment>
<dbReference type="InterPro" id="IPR052387">
    <property type="entry name" value="Fibrocystin"/>
</dbReference>
<dbReference type="InterPro" id="IPR014756">
    <property type="entry name" value="Ig_E-set"/>
</dbReference>
<feature type="domain" description="IPT/TIG" evidence="3">
    <location>
        <begin position="242"/>
        <end position="324"/>
    </location>
</feature>
<dbReference type="InterPro" id="IPR002909">
    <property type="entry name" value="IPT_dom"/>
</dbReference>
<dbReference type="SMART" id="SM00429">
    <property type="entry name" value="IPT"/>
    <property type="match status" value="5"/>
</dbReference>
<evidence type="ECO:0000259" key="3">
    <source>
        <dbReference type="SMART" id="SM00429"/>
    </source>
</evidence>
<feature type="domain" description="IPT/TIG" evidence="3">
    <location>
        <begin position="498"/>
        <end position="580"/>
    </location>
</feature>